<feature type="domain" description="PAS" evidence="8">
    <location>
        <begin position="162"/>
        <end position="209"/>
    </location>
</feature>
<dbReference type="PROSITE" id="PS50112">
    <property type="entry name" value="PAS"/>
    <property type="match status" value="8"/>
</dbReference>
<dbReference type="eggNOG" id="arCOG02334">
    <property type="taxonomic scope" value="Archaea"/>
</dbReference>
<comment type="catalytic activity">
    <reaction evidence="1">
        <text>ATP + protein L-histidine = ADP + protein N-phospho-L-histidine.</text>
        <dbReference type="EC" id="2.7.13.3"/>
    </reaction>
</comment>
<dbReference type="RefSeq" id="WP_007259469.1">
    <property type="nucleotide sequence ID" value="NZ_AOHZ01000048.1"/>
</dbReference>
<proteinExistence type="predicted"/>
<dbReference type="PANTHER" id="PTHR43304:SF1">
    <property type="entry name" value="PAC DOMAIN-CONTAINING PROTEIN"/>
    <property type="match status" value="1"/>
</dbReference>
<feature type="domain" description="PAC" evidence="9">
    <location>
        <begin position="866"/>
        <end position="918"/>
    </location>
</feature>
<dbReference type="PANTHER" id="PTHR43304">
    <property type="entry name" value="PHYTOCHROME-LIKE PROTEIN CPH1"/>
    <property type="match status" value="1"/>
</dbReference>
<accession>L9X2D9</accession>
<dbReference type="SMART" id="SM00086">
    <property type="entry name" value="PAC"/>
    <property type="match status" value="9"/>
</dbReference>
<protein>
    <recommendedName>
        <fullName evidence="2">histidine kinase</fullName>
        <ecNumber evidence="2">2.7.13.3</ecNumber>
    </recommendedName>
</protein>
<feature type="domain" description="PAC" evidence="9">
    <location>
        <begin position="1116"/>
        <end position="1168"/>
    </location>
</feature>
<dbReference type="SUPFAM" id="SSF88659">
    <property type="entry name" value="Sigma3 and sigma4 domains of RNA polymerase sigma factors"/>
    <property type="match status" value="1"/>
</dbReference>
<keyword evidence="7" id="KW-0804">Transcription</keyword>
<reference evidence="10 11" key="1">
    <citation type="journal article" date="2014" name="PLoS Genet.">
        <title>Phylogenetically driven sequencing of extremely halophilic archaea reveals strategies for static and dynamic osmo-response.</title>
        <authorList>
            <person name="Becker E.A."/>
            <person name="Seitzer P.M."/>
            <person name="Tritt A."/>
            <person name="Larsen D."/>
            <person name="Krusor M."/>
            <person name="Yao A.I."/>
            <person name="Wu D."/>
            <person name="Madern D."/>
            <person name="Eisen J.A."/>
            <person name="Darling A.E."/>
            <person name="Facciotti M.T."/>
        </authorList>
    </citation>
    <scope>NUCLEOTIDE SEQUENCE [LARGE SCALE GENOMIC DNA]</scope>
    <source>
        <strain evidence="10 11">JCM 12255</strain>
    </source>
</reference>
<dbReference type="Pfam" id="PF15915">
    <property type="entry name" value="BAT"/>
    <property type="match status" value="1"/>
</dbReference>
<dbReference type="GO" id="GO:0006355">
    <property type="term" value="P:regulation of DNA-templated transcription"/>
    <property type="evidence" value="ECO:0007669"/>
    <property type="project" value="InterPro"/>
</dbReference>
<dbReference type="Pfam" id="PF13426">
    <property type="entry name" value="PAS_9"/>
    <property type="match status" value="1"/>
</dbReference>
<dbReference type="InterPro" id="IPR013656">
    <property type="entry name" value="PAS_4"/>
</dbReference>
<feature type="domain" description="PAC" evidence="9">
    <location>
        <begin position="1245"/>
        <end position="1297"/>
    </location>
</feature>
<feature type="domain" description="PAS" evidence="8">
    <location>
        <begin position="287"/>
        <end position="331"/>
    </location>
</feature>
<keyword evidence="3" id="KW-0597">Phosphoprotein</keyword>
<dbReference type="Gene3D" id="3.30.450.20">
    <property type="entry name" value="PAS domain"/>
    <property type="match status" value="9"/>
</dbReference>
<dbReference type="Pfam" id="PF04967">
    <property type="entry name" value="HTH_10"/>
    <property type="match status" value="1"/>
</dbReference>
<keyword evidence="5" id="KW-0418">Kinase</keyword>
<dbReference type="Gene3D" id="2.10.70.100">
    <property type="match status" value="2"/>
</dbReference>
<sequence>MDVLSRRERSDGRTRRWLLAVAFGLVVLASSPWLEVGQSTVPGAPLVLFGLAAHGGTDSDREPSLDRLTTELEAFVSRLRVDVAEGKRFAVADADEADDAGEVDESIRDCAARIRSLTVEIANDGDDDDDVAELAETVDELTATIVERDRQFDERERALRTANERLEAAIEASPTALVGVDLEGTVEVWNPAAERTFGWTAAEVRGDQLPIIPDDRVDEVDGFRTRLEAGEAITRVETKRRRKDDSLIDVSLSKAPIRDANGEIVGAMAALEDITERKNRERRLEATSARLEALFDRSPDMIDVLDPEGTIVETNRRLRDELGYDEGELIGTKIWNHDPSFDEAAVDSLLGDLDVDERRRFEGEFERADGSTFPVEVHCIHLSIAGRTRILSSARDISGRTERERSLRETSRRLELALEGTNTGVWEWNVETDEIVWNETLERLLGLEPGSFDGTYEAFKARVHPEDRSRVEAALERAVTEGERYETSFRMRHADGDWRWAGVRGRLVDDEAETRILGIYTDITDRKENERRLQRRERELQRYAEYTNDVLDAVDDVFYVFDRDGDLQRWNQSLLDSTSYTEADVREMTVLEFFDDDNRPIIAEAIEDVFETGETRVEASVLTADGEQIPYEFVATSLENLDGESVVAGIGRDISERRAKERELERYREFTGDMLDAIDDVFYVLDEDGELLRWNDTVVEVSGYTEDEIASMHTLEFFPEEDQPAIRRSVEEAFETGDTRVEADYLTKDGERIPYEFVATRVEDPDGDPVEVGIGRDISARKRYERELERTTELLTQSQQLANVGAWELDVRDGTYVHWTDEVARIHGLDSADDIGLEGALEYYHPEDRPEVRQAIDRAIDEGEPYQLELRLLPEGDDDVRWVRTIGEPIVEDDDVVRIVGSIQEITDRKRRERDLRETKRRLELALEGTNTGIWELNVETNELFWSETLERLVGLEPGSFGGTYEVFRERVHPDDLPVIEPDLERAIENDEMYRRGFRLRHEDGGWIWVGARARLVTDEQGDRWMVGINNDITDRKRRERELERYETIIQAIGDPVYTLDPEGNIQFVNDAIESLAGYEPSELVGEAVTTVVSEADFERARELVRELRREDKRYETLEVDLETADGDVIEAENHMALLPSDNSRFAGTAGVIRDISERKERERELERTTDFLERVQRLASVGGWELDVDADPRTAIWTDEMYRIHDLSPDVDPDLETTIQCFHPEDRPFVRDRLTAAIETETGYDLEARIQPDEGATRWVRAISEPIHGPDGELVAYRGAVQDITDRKQRELSLESLHETARGLLNAETAGTIADLVTDTAADLLESDRASAAVYLLEDDTNRFEPVASTPDFGPSSGDEIPSVAVGDSDSVLWTTYVAGTQTVVDDAATGERSPLFDGDAPGGLLVPIGDHGVFVLVAPPSTIDDESRQLFETLVATTEAAFDRLESEATLRERDAELETRNRRLRRQIQITDIIRRIDQSLIGADSRGEIERNVPERLVEADDISFAWIGDVGAGGTALEARSWAGDEPTYLDTHEFDLEGESAEPAVKTARSATPTVVENAVAELQAEPWRRVAVDAGFQSAIAVPLQFEEYSYGVLAVYADEPDAFGDLERTVFAELGEGIANAINAAETQEALHAETLVELTVTLEGDDFLSRLATATGATVSYEGLGANTDSETVLFFETRGASAADVDDVLAELVSVADYRLVSDAEEGCLFEATITGDTVASRLVRHGGSPRSITADGERTTVAVDVPTTTDVREFVEMLADQYAEVELQSRRQVSREMQTRQELVTALFEDLTDRQLEVLRTAYLAGFFEWPRESTGEEIAEMLEVTQPTVNRHLRIGQQRLFSQLFGSEALSFADAS</sequence>
<dbReference type="eggNOG" id="arCOG02278">
    <property type="taxonomic scope" value="Archaea"/>
</dbReference>
<dbReference type="GO" id="GO:0004673">
    <property type="term" value="F:protein histidine kinase activity"/>
    <property type="evidence" value="ECO:0007669"/>
    <property type="project" value="UniProtKB-EC"/>
</dbReference>
<evidence type="ECO:0000256" key="1">
    <source>
        <dbReference type="ARBA" id="ARBA00000085"/>
    </source>
</evidence>
<evidence type="ECO:0000259" key="9">
    <source>
        <dbReference type="PROSITE" id="PS50113"/>
    </source>
</evidence>
<dbReference type="InterPro" id="IPR000014">
    <property type="entry name" value="PAS"/>
</dbReference>
<feature type="domain" description="PAS" evidence="8">
    <location>
        <begin position="410"/>
        <end position="482"/>
    </location>
</feature>
<dbReference type="Pfam" id="PF08447">
    <property type="entry name" value="PAS_3"/>
    <property type="match status" value="4"/>
</dbReference>
<dbReference type="SMART" id="SM00091">
    <property type="entry name" value="PAS"/>
    <property type="match status" value="9"/>
</dbReference>
<evidence type="ECO:0000256" key="3">
    <source>
        <dbReference type="ARBA" id="ARBA00022553"/>
    </source>
</evidence>
<keyword evidence="11" id="KW-1185">Reference proteome</keyword>
<feature type="domain" description="PAC" evidence="9">
    <location>
        <begin position="994"/>
        <end position="1045"/>
    </location>
</feature>
<dbReference type="Gene3D" id="3.30.450.40">
    <property type="match status" value="2"/>
</dbReference>
<feature type="domain" description="PAS" evidence="8">
    <location>
        <begin position="919"/>
        <end position="991"/>
    </location>
</feature>
<evidence type="ECO:0000256" key="2">
    <source>
        <dbReference type="ARBA" id="ARBA00012438"/>
    </source>
</evidence>
<feature type="domain" description="PAC" evidence="9">
    <location>
        <begin position="485"/>
        <end position="535"/>
    </location>
</feature>
<feature type="domain" description="PAS" evidence="8">
    <location>
        <begin position="543"/>
        <end position="613"/>
    </location>
</feature>
<dbReference type="eggNOG" id="arCOG02329">
    <property type="taxonomic scope" value="Archaea"/>
</dbReference>
<dbReference type="EMBL" id="AOHZ01000048">
    <property type="protein sequence ID" value="ELY55777.1"/>
    <property type="molecule type" value="Genomic_DNA"/>
</dbReference>
<feature type="domain" description="PAC" evidence="9">
    <location>
        <begin position="615"/>
        <end position="666"/>
    </location>
</feature>
<evidence type="ECO:0000256" key="5">
    <source>
        <dbReference type="ARBA" id="ARBA00022777"/>
    </source>
</evidence>
<dbReference type="EC" id="2.7.13.3" evidence="2"/>
<dbReference type="InterPro" id="IPR001610">
    <property type="entry name" value="PAC"/>
</dbReference>
<dbReference type="eggNOG" id="arCOG02333">
    <property type="taxonomic scope" value="Archaea"/>
</dbReference>
<dbReference type="InterPro" id="IPR035965">
    <property type="entry name" value="PAS-like_dom_sf"/>
</dbReference>
<dbReference type="InterPro" id="IPR013655">
    <property type="entry name" value="PAS_fold_3"/>
</dbReference>
<organism evidence="10 11">
    <name type="scientific">Natronolimnohabitans innermongolicus JCM 12255</name>
    <dbReference type="NCBI Taxonomy" id="1227499"/>
    <lineage>
        <taxon>Archaea</taxon>
        <taxon>Methanobacteriati</taxon>
        <taxon>Methanobacteriota</taxon>
        <taxon>Stenosarchaea group</taxon>
        <taxon>Halobacteria</taxon>
        <taxon>Halobacteriales</taxon>
        <taxon>Natrialbaceae</taxon>
        <taxon>Natronolimnohabitans</taxon>
    </lineage>
</organism>
<feature type="domain" description="PAC" evidence="9">
    <location>
        <begin position="739"/>
        <end position="790"/>
    </location>
</feature>
<dbReference type="InterPro" id="IPR013324">
    <property type="entry name" value="RNA_pol_sigma_r3/r4-like"/>
</dbReference>
<dbReference type="SUPFAM" id="SSF55785">
    <property type="entry name" value="PYP-like sensor domain (PAS domain)"/>
    <property type="match status" value="9"/>
</dbReference>
<keyword evidence="4" id="KW-0808">Transferase</keyword>
<dbReference type="InterPro" id="IPR007050">
    <property type="entry name" value="HTH_bacterioopsin"/>
</dbReference>
<keyword evidence="6" id="KW-0805">Transcription regulation</keyword>
<name>L9X2D9_9EURY</name>
<dbReference type="PROSITE" id="PS50113">
    <property type="entry name" value="PAC"/>
    <property type="match status" value="8"/>
</dbReference>
<dbReference type="NCBIfam" id="TIGR00229">
    <property type="entry name" value="sensory_box"/>
    <property type="match status" value="9"/>
</dbReference>
<dbReference type="Pfam" id="PF00989">
    <property type="entry name" value="PAS"/>
    <property type="match status" value="2"/>
</dbReference>
<dbReference type="Pfam" id="PF13185">
    <property type="entry name" value="GAF_2"/>
    <property type="match status" value="1"/>
</dbReference>
<dbReference type="Pfam" id="PF08448">
    <property type="entry name" value="PAS_4"/>
    <property type="match status" value="2"/>
</dbReference>
<comment type="caution">
    <text evidence="10">The sequence shown here is derived from an EMBL/GenBank/DDBJ whole genome shotgun (WGS) entry which is preliminary data.</text>
</comment>
<dbReference type="SMART" id="SM00065">
    <property type="entry name" value="GAF"/>
    <property type="match status" value="1"/>
</dbReference>
<evidence type="ECO:0000256" key="6">
    <source>
        <dbReference type="ARBA" id="ARBA00023015"/>
    </source>
</evidence>
<feature type="domain" description="PAC" evidence="9">
    <location>
        <begin position="234"/>
        <end position="286"/>
    </location>
</feature>
<feature type="domain" description="PAS" evidence="8">
    <location>
        <begin position="813"/>
        <end position="863"/>
    </location>
</feature>
<feature type="domain" description="PAS" evidence="8">
    <location>
        <begin position="1042"/>
        <end position="1112"/>
    </location>
</feature>
<evidence type="ECO:0000256" key="7">
    <source>
        <dbReference type="ARBA" id="ARBA00023163"/>
    </source>
</evidence>
<dbReference type="OrthoDB" id="342253at2157"/>
<dbReference type="SUPFAM" id="SSF55781">
    <property type="entry name" value="GAF domain-like"/>
    <property type="match status" value="2"/>
</dbReference>
<dbReference type="CDD" id="cd00130">
    <property type="entry name" value="PAS"/>
    <property type="match status" value="9"/>
</dbReference>
<evidence type="ECO:0000256" key="4">
    <source>
        <dbReference type="ARBA" id="ARBA00022679"/>
    </source>
</evidence>
<dbReference type="Proteomes" id="UP000011602">
    <property type="component" value="Unassembled WGS sequence"/>
</dbReference>
<dbReference type="eggNOG" id="arCOG02348">
    <property type="taxonomic scope" value="Archaea"/>
</dbReference>
<dbReference type="InterPro" id="IPR031803">
    <property type="entry name" value="BAT_GAF/HTH-assoc"/>
</dbReference>
<feature type="domain" description="PAS" evidence="8">
    <location>
        <begin position="667"/>
        <end position="737"/>
    </location>
</feature>
<gene>
    <name evidence="10" type="ORF">C493_10942</name>
</gene>
<dbReference type="InterPro" id="IPR013767">
    <property type="entry name" value="PAS_fold"/>
</dbReference>
<dbReference type="InterPro" id="IPR052162">
    <property type="entry name" value="Sensor_kinase/Photoreceptor"/>
</dbReference>
<dbReference type="STRING" id="1227499.C493_10942"/>
<evidence type="ECO:0000259" key="8">
    <source>
        <dbReference type="PROSITE" id="PS50112"/>
    </source>
</evidence>
<dbReference type="InterPro" id="IPR000700">
    <property type="entry name" value="PAS-assoc_C"/>
</dbReference>
<dbReference type="eggNOG" id="arCOG02352">
    <property type="taxonomic scope" value="Archaea"/>
</dbReference>
<dbReference type="InterPro" id="IPR029016">
    <property type="entry name" value="GAF-like_dom_sf"/>
</dbReference>
<evidence type="ECO:0000313" key="10">
    <source>
        <dbReference type="EMBL" id="ELY55777.1"/>
    </source>
</evidence>
<dbReference type="PATRIC" id="fig|1227499.3.peg.2225"/>
<evidence type="ECO:0000313" key="11">
    <source>
        <dbReference type="Proteomes" id="UP000011602"/>
    </source>
</evidence>
<dbReference type="InterPro" id="IPR003018">
    <property type="entry name" value="GAF"/>
</dbReference>